<dbReference type="Proteomes" id="UP001501612">
    <property type="component" value="Unassembled WGS sequence"/>
</dbReference>
<feature type="domain" description="Pyrrolo-quinoline quinone repeat" evidence="2">
    <location>
        <begin position="81"/>
        <end position="193"/>
    </location>
</feature>
<reference evidence="4" key="1">
    <citation type="journal article" date="2019" name="Int. J. Syst. Evol. Microbiol.">
        <title>The Global Catalogue of Microorganisms (GCM) 10K type strain sequencing project: providing services to taxonomists for standard genome sequencing and annotation.</title>
        <authorList>
            <consortium name="The Broad Institute Genomics Platform"/>
            <consortium name="The Broad Institute Genome Sequencing Center for Infectious Disease"/>
            <person name="Wu L."/>
            <person name="Ma J."/>
        </authorList>
    </citation>
    <scope>NUCLEOTIDE SEQUENCE [LARGE SCALE GENOMIC DNA]</scope>
    <source>
        <strain evidence="4">JCM 14046</strain>
    </source>
</reference>
<organism evidence="3 4">
    <name type="scientific">Nocardioides lentus</name>
    <dbReference type="NCBI Taxonomy" id="338077"/>
    <lineage>
        <taxon>Bacteria</taxon>
        <taxon>Bacillati</taxon>
        <taxon>Actinomycetota</taxon>
        <taxon>Actinomycetes</taxon>
        <taxon>Propionibacteriales</taxon>
        <taxon>Nocardioidaceae</taxon>
        <taxon>Nocardioides</taxon>
    </lineage>
</organism>
<evidence type="ECO:0000256" key="1">
    <source>
        <dbReference type="SAM" id="SignalP"/>
    </source>
</evidence>
<dbReference type="InterPro" id="IPR015943">
    <property type="entry name" value="WD40/YVTN_repeat-like_dom_sf"/>
</dbReference>
<gene>
    <name evidence="3" type="ORF">GCM10009737_06480</name>
</gene>
<dbReference type="InterPro" id="IPR011047">
    <property type="entry name" value="Quinoprotein_ADH-like_sf"/>
</dbReference>
<protein>
    <recommendedName>
        <fullName evidence="2">Pyrrolo-quinoline quinone repeat domain-containing protein</fullName>
    </recommendedName>
</protein>
<dbReference type="SMART" id="SM00564">
    <property type="entry name" value="PQQ"/>
    <property type="match status" value="3"/>
</dbReference>
<dbReference type="RefSeq" id="WP_344003622.1">
    <property type="nucleotide sequence ID" value="NZ_BAAAMY010000001.1"/>
</dbReference>
<dbReference type="InterPro" id="IPR018391">
    <property type="entry name" value="PQQ_b-propeller_rpt"/>
</dbReference>
<dbReference type="Gene3D" id="2.40.10.480">
    <property type="match status" value="1"/>
</dbReference>
<dbReference type="EMBL" id="BAAAMY010000001">
    <property type="protein sequence ID" value="GAA1908199.1"/>
    <property type="molecule type" value="Genomic_DNA"/>
</dbReference>
<dbReference type="InterPro" id="IPR002372">
    <property type="entry name" value="PQQ_rpt_dom"/>
</dbReference>
<evidence type="ECO:0000259" key="2">
    <source>
        <dbReference type="Pfam" id="PF13360"/>
    </source>
</evidence>
<dbReference type="PROSITE" id="PS51257">
    <property type="entry name" value="PROKAR_LIPOPROTEIN"/>
    <property type="match status" value="1"/>
</dbReference>
<evidence type="ECO:0000313" key="4">
    <source>
        <dbReference type="Proteomes" id="UP001501612"/>
    </source>
</evidence>
<keyword evidence="1" id="KW-0732">Signal</keyword>
<feature type="chain" id="PRO_5045510952" description="Pyrrolo-quinoline quinone repeat domain-containing protein" evidence="1">
    <location>
        <begin position="23"/>
        <end position="785"/>
    </location>
</feature>
<name>A0ABP5A9W2_9ACTN</name>
<dbReference type="Pfam" id="PF13360">
    <property type="entry name" value="PQQ_2"/>
    <property type="match status" value="1"/>
</dbReference>
<dbReference type="SUPFAM" id="SSF50998">
    <property type="entry name" value="Quinoprotein alcohol dehydrogenase-like"/>
    <property type="match status" value="1"/>
</dbReference>
<accession>A0ABP5A9W2</accession>
<proteinExistence type="predicted"/>
<comment type="caution">
    <text evidence="3">The sequence shown here is derived from an EMBL/GenBank/DDBJ whole genome shotgun (WGS) entry which is preliminary data.</text>
</comment>
<evidence type="ECO:0000313" key="3">
    <source>
        <dbReference type="EMBL" id="GAA1908199.1"/>
    </source>
</evidence>
<feature type="signal peptide" evidence="1">
    <location>
        <begin position="1"/>
        <end position="22"/>
    </location>
</feature>
<sequence length="785" mass="81036">MSRSRPLRLLLTAALTAGLVGACGAEEVDAELGVGDLRGLYPAPAPPVATATELPGEAAYASSVGLLAGGGSVSADADADADGTTLLATDRGLVAYDPTTHEERWRTDVAGGVCALSEVVDGRVALLLDARGTYGRCDRVGVVDVDRGALRWSRPLGDAEYLFDRSVALGRDRVYAGGECGAVLTFAVDSGAPRTPLLARDVVCGHANAMAGGVVALYEDGETPDTPDDAGTGWIPPSDGAARLRVLDAADGSERWSTTVERRGADLHGIVSAEPLVLDVSQRGHRTMRRYGPGGRFLGHLGAQLGPSDGFTVVARSGDVLVGTYEAIGGYRAYDLRTGQELWRVPTTDRWLAGADDDGLVWTQPARVRGDPDGPTWAIQSQVVRTSATDPADAVLVGALPGDDVTAGSVLGDDLLVRDAGRTEVLPLGAGVGPAPEPWTYAAGAVPWADGDVRPDGLADVCASVGRGALATVGLRTDLPAPVDCHWLETADPAYLDAELQVDVEAVAPEAGIEGSQEAVTAADAARARYDDTHRRWPDLTGLGDAARTRTTQSADARRSSAGVEVLAGNVVVRVGARVEAQISDTLDGVVPAADLQRVVTRVAEDVLADLDLPGATPDLPGPGAPGPVGAAPDVCRLLADALPAAVPADRRTDLSAGEAVSTCRWEVPSGRSGTSLTVTAFAVPAARVADRQGRVRSAVAVARGLPGAGERYPAGGAGAWFSDTSDPGEYVSQVLTLRRANLVVTVDGTAFEEPLPTDLGADLVRVGRRVLDGASRDVPDATRR</sequence>
<keyword evidence="4" id="KW-1185">Reference proteome</keyword>
<dbReference type="Gene3D" id="2.130.10.10">
    <property type="entry name" value="YVTN repeat-like/Quinoprotein amine dehydrogenase"/>
    <property type="match status" value="1"/>
</dbReference>